<dbReference type="Gene3D" id="3.40.640.10">
    <property type="entry name" value="Type I PLP-dependent aspartate aminotransferase-like (Major domain)"/>
    <property type="match status" value="1"/>
</dbReference>
<evidence type="ECO:0000256" key="7">
    <source>
        <dbReference type="ARBA" id="ARBA00030587"/>
    </source>
</evidence>
<dbReference type="UniPathway" id="UPA00098">
    <property type="reaction ID" value="UER00358"/>
</dbReference>
<evidence type="ECO:0000256" key="4">
    <source>
        <dbReference type="ARBA" id="ARBA00022576"/>
    </source>
</evidence>
<gene>
    <name evidence="9" type="ORF">FHS56_002308</name>
</gene>
<dbReference type="AlphaFoldDB" id="A0A846MTJ5"/>
<evidence type="ECO:0000256" key="8">
    <source>
        <dbReference type="RuleBase" id="RU003560"/>
    </source>
</evidence>
<dbReference type="SUPFAM" id="SSF53383">
    <property type="entry name" value="PLP-dependent transferases"/>
    <property type="match status" value="1"/>
</dbReference>
<sequence>MAIQTKRSTQEYLELEERYGAHNYHPIPVVLSKGKGVYVWDVEGKRYFDFLAAYSAVNQGHCHPKIVQTLVEQAQKLTLTSRAFYNDALGEYEQFVTQYFGFDKVLPMNTGAEAVETAIKLCRKWAYEKKGIADGKAKIIVCERNFHGRTTTIISFSSDPDAKNHFGPYTPGFVSIPYNDLDALEKALQDPDVAGFLVEPIQGEAGVFVPDNDYIAKAAALCHQHNVLFIADEIQTGIARTGSLLAVCGNCSCQGHCERQAGTYTRPDILILGKALSGGVYPVSAVLADDHIMEVIRPGQHGSTFGGNPLACRVAISALEVVRDEKLAQNARKQGERFRERMRALQQRFPDKIKEVRGRGLMNAIEVYEKEGRTAWDLCLILKDLGLLAKPTHGNKIRFTPPLVITDEQLDEACNIIAKAFEQF</sequence>
<dbReference type="CDD" id="cd00610">
    <property type="entry name" value="OAT_like"/>
    <property type="match status" value="1"/>
</dbReference>
<dbReference type="GO" id="GO:0004587">
    <property type="term" value="F:ornithine aminotransferase activity"/>
    <property type="evidence" value="ECO:0007669"/>
    <property type="project" value="UniProtKB-EC"/>
</dbReference>
<dbReference type="GO" id="GO:0042802">
    <property type="term" value="F:identical protein binding"/>
    <property type="evidence" value="ECO:0007669"/>
    <property type="project" value="TreeGrafter"/>
</dbReference>
<dbReference type="Pfam" id="PF00202">
    <property type="entry name" value="Aminotran_3"/>
    <property type="match status" value="1"/>
</dbReference>
<accession>A0A846MTJ5</accession>
<evidence type="ECO:0000256" key="1">
    <source>
        <dbReference type="ARBA" id="ARBA00001933"/>
    </source>
</evidence>
<keyword evidence="6 8" id="KW-0663">Pyridoxal phosphate</keyword>
<dbReference type="FunFam" id="3.40.640.10:FF:000011">
    <property type="entry name" value="Ornithine aminotransferase"/>
    <property type="match status" value="1"/>
</dbReference>
<dbReference type="PANTHER" id="PTHR11986">
    <property type="entry name" value="AMINOTRANSFERASE CLASS III"/>
    <property type="match status" value="1"/>
</dbReference>
<protein>
    <recommendedName>
        <fullName evidence="3">ornithine aminotransferase</fullName>
        <ecNumber evidence="3">2.6.1.13</ecNumber>
    </recommendedName>
    <alternativeName>
        <fullName evidence="7">Ornithine--oxo-acid aminotransferase</fullName>
    </alternativeName>
</protein>
<keyword evidence="4 9" id="KW-0032">Aminotransferase</keyword>
<dbReference type="GO" id="GO:0055129">
    <property type="term" value="P:L-proline biosynthetic process"/>
    <property type="evidence" value="ECO:0007669"/>
    <property type="project" value="UniProtKB-UniPathway"/>
</dbReference>
<dbReference type="FunFam" id="3.90.1150.10:FF:000152">
    <property type="entry name" value="Ornithine aminotransferase"/>
    <property type="match status" value="2"/>
</dbReference>
<comment type="pathway">
    <text evidence="2">Amino-acid biosynthesis; L-proline biosynthesis; L-glutamate 5-semialdehyde from L-ornithine: step 1/1.</text>
</comment>
<dbReference type="InterPro" id="IPR015422">
    <property type="entry name" value="PyrdxlP-dep_Trfase_small"/>
</dbReference>
<evidence type="ECO:0000256" key="2">
    <source>
        <dbReference type="ARBA" id="ARBA00004998"/>
    </source>
</evidence>
<dbReference type="GO" id="GO:0005737">
    <property type="term" value="C:cytoplasm"/>
    <property type="evidence" value="ECO:0007669"/>
    <property type="project" value="TreeGrafter"/>
</dbReference>
<keyword evidence="10" id="KW-1185">Reference proteome</keyword>
<dbReference type="GO" id="GO:0019544">
    <property type="term" value="P:L-arginine catabolic process to L-glutamate"/>
    <property type="evidence" value="ECO:0007669"/>
    <property type="project" value="TreeGrafter"/>
</dbReference>
<evidence type="ECO:0000256" key="5">
    <source>
        <dbReference type="ARBA" id="ARBA00022679"/>
    </source>
</evidence>
<comment type="similarity">
    <text evidence="8">Belongs to the class-III pyridoxal-phosphate-dependent aminotransferase family.</text>
</comment>
<dbReference type="NCBIfam" id="TIGR01885">
    <property type="entry name" value="Orn_aminotrans"/>
    <property type="match status" value="1"/>
</dbReference>
<evidence type="ECO:0000313" key="9">
    <source>
        <dbReference type="EMBL" id="NIK74775.1"/>
    </source>
</evidence>
<dbReference type="GO" id="GO:0030170">
    <property type="term" value="F:pyridoxal phosphate binding"/>
    <property type="evidence" value="ECO:0007669"/>
    <property type="project" value="InterPro"/>
</dbReference>
<dbReference type="InterPro" id="IPR015421">
    <property type="entry name" value="PyrdxlP-dep_Trfase_major"/>
</dbReference>
<dbReference type="GO" id="GO:0010121">
    <property type="term" value="P:L-arginine catabolic process to proline via ornithine"/>
    <property type="evidence" value="ECO:0007669"/>
    <property type="project" value="TreeGrafter"/>
</dbReference>
<keyword evidence="5 9" id="KW-0808">Transferase</keyword>
<dbReference type="EMBL" id="JAASRN010000007">
    <property type="protein sequence ID" value="NIK74775.1"/>
    <property type="molecule type" value="Genomic_DNA"/>
</dbReference>
<dbReference type="Proteomes" id="UP000537126">
    <property type="component" value="Unassembled WGS sequence"/>
</dbReference>
<comment type="caution">
    <text evidence="9">The sequence shown here is derived from an EMBL/GenBank/DDBJ whole genome shotgun (WGS) entry which is preliminary data.</text>
</comment>
<dbReference type="InterPro" id="IPR015424">
    <property type="entry name" value="PyrdxlP-dep_Trfase"/>
</dbReference>
<dbReference type="InterPro" id="IPR010164">
    <property type="entry name" value="Orn_aminotrans"/>
</dbReference>
<dbReference type="RefSeq" id="WP_208409683.1">
    <property type="nucleotide sequence ID" value="NZ_JAASRN010000007.1"/>
</dbReference>
<evidence type="ECO:0000256" key="3">
    <source>
        <dbReference type="ARBA" id="ARBA00012924"/>
    </source>
</evidence>
<dbReference type="InterPro" id="IPR005814">
    <property type="entry name" value="Aminotrans_3"/>
</dbReference>
<proteinExistence type="inferred from homology"/>
<name>A0A846MTJ5_9BACT</name>
<reference evidence="9 10" key="1">
    <citation type="submission" date="2020-03" db="EMBL/GenBank/DDBJ databases">
        <title>Genomic Encyclopedia of Type Strains, Phase IV (KMG-IV): sequencing the most valuable type-strain genomes for metagenomic binning, comparative biology and taxonomic classification.</title>
        <authorList>
            <person name="Goeker M."/>
        </authorList>
    </citation>
    <scope>NUCLEOTIDE SEQUENCE [LARGE SCALE GENOMIC DNA]</scope>
    <source>
        <strain evidence="9 10">DSM 5718</strain>
    </source>
</reference>
<organism evidence="9 10">
    <name type="scientific">Thermonema lapsum</name>
    <dbReference type="NCBI Taxonomy" id="28195"/>
    <lineage>
        <taxon>Bacteria</taxon>
        <taxon>Pseudomonadati</taxon>
        <taxon>Bacteroidota</taxon>
        <taxon>Cytophagia</taxon>
        <taxon>Cytophagales</taxon>
        <taxon>Thermonemataceae</taxon>
        <taxon>Thermonema</taxon>
    </lineage>
</organism>
<dbReference type="InterPro" id="IPR050103">
    <property type="entry name" value="Class-III_PLP-dep_AT"/>
</dbReference>
<dbReference type="EC" id="2.6.1.13" evidence="3"/>
<dbReference type="PIRSF" id="PIRSF000521">
    <property type="entry name" value="Transaminase_4ab_Lys_Orn"/>
    <property type="match status" value="1"/>
</dbReference>
<comment type="cofactor">
    <cofactor evidence="1">
        <name>pyridoxal 5'-phosphate</name>
        <dbReference type="ChEBI" id="CHEBI:597326"/>
    </cofactor>
</comment>
<evidence type="ECO:0000256" key="6">
    <source>
        <dbReference type="ARBA" id="ARBA00022898"/>
    </source>
</evidence>
<evidence type="ECO:0000313" key="10">
    <source>
        <dbReference type="Proteomes" id="UP000537126"/>
    </source>
</evidence>
<dbReference type="Gene3D" id="3.90.1150.10">
    <property type="entry name" value="Aspartate Aminotransferase, domain 1"/>
    <property type="match status" value="1"/>
</dbReference>
<dbReference type="PANTHER" id="PTHR11986:SF18">
    <property type="entry name" value="ORNITHINE AMINOTRANSFERASE, MITOCHONDRIAL"/>
    <property type="match status" value="1"/>
</dbReference>